<keyword evidence="5" id="KW-0762">Sugar transport</keyword>
<evidence type="ECO:0000259" key="10">
    <source>
        <dbReference type="PROSITE" id="PS50928"/>
    </source>
</evidence>
<comment type="caution">
    <text evidence="11">The sequence shown here is derived from an EMBL/GenBank/DDBJ whole genome shotgun (WGS) entry which is preliminary data.</text>
</comment>
<evidence type="ECO:0000256" key="1">
    <source>
        <dbReference type="ARBA" id="ARBA00004651"/>
    </source>
</evidence>
<comment type="subcellular location">
    <subcellularLocation>
        <location evidence="1 9">Cell membrane</location>
        <topology evidence="1 9">Multi-pass membrane protein</topology>
    </subcellularLocation>
</comment>
<organism evidence="11">
    <name type="scientific">Thermus islandicus</name>
    <dbReference type="NCBI Taxonomy" id="540988"/>
    <lineage>
        <taxon>Bacteria</taxon>
        <taxon>Thermotogati</taxon>
        <taxon>Deinococcota</taxon>
        <taxon>Deinococci</taxon>
        <taxon>Thermales</taxon>
        <taxon>Thermaceae</taxon>
        <taxon>Thermus</taxon>
    </lineage>
</organism>
<evidence type="ECO:0000256" key="7">
    <source>
        <dbReference type="ARBA" id="ARBA00022989"/>
    </source>
</evidence>
<proteinExistence type="inferred from homology"/>
<dbReference type="SUPFAM" id="SSF161098">
    <property type="entry name" value="MetI-like"/>
    <property type="match status" value="1"/>
</dbReference>
<comment type="similarity">
    <text evidence="2">Belongs to the binding-protein-dependent transport system permease family. MalFG subfamily.</text>
</comment>
<evidence type="ECO:0000313" key="11">
    <source>
        <dbReference type="EMBL" id="HEH82639.1"/>
    </source>
</evidence>
<keyword evidence="3 9" id="KW-0813">Transport</keyword>
<evidence type="ECO:0000256" key="9">
    <source>
        <dbReference type="RuleBase" id="RU363032"/>
    </source>
</evidence>
<evidence type="ECO:0000256" key="2">
    <source>
        <dbReference type="ARBA" id="ARBA00009047"/>
    </source>
</evidence>
<dbReference type="Gene3D" id="1.10.3720.10">
    <property type="entry name" value="MetI-like"/>
    <property type="match status" value="1"/>
</dbReference>
<evidence type="ECO:0000256" key="4">
    <source>
        <dbReference type="ARBA" id="ARBA00022475"/>
    </source>
</evidence>
<feature type="domain" description="ABC transmembrane type-1" evidence="10">
    <location>
        <begin position="68"/>
        <end position="260"/>
    </location>
</feature>
<dbReference type="CDD" id="cd06261">
    <property type="entry name" value="TM_PBP2"/>
    <property type="match status" value="1"/>
</dbReference>
<feature type="transmembrane region" description="Helical" evidence="9">
    <location>
        <begin position="105"/>
        <end position="127"/>
    </location>
</feature>
<dbReference type="PANTHER" id="PTHR32243:SF50">
    <property type="entry name" value="MALTOSE_MALTODEXTRIN TRANSPORT SYSTEM PERMEASE PROTEIN MALG"/>
    <property type="match status" value="1"/>
</dbReference>
<keyword evidence="4" id="KW-1003">Cell membrane</keyword>
<keyword evidence="6 9" id="KW-0812">Transmembrane</keyword>
<keyword evidence="7 9" id="KW-1133">Transmembrane helix</keyword>
<evidence type="ECO:0000256" key="3">
    <source>
        <dbReference type="ARBA" id="ARBA00022448"/>
    </source>
</evidence>
<evidence type="ECO:0000256" key="5">
    <source>
        <dbReference type="ARBA" id="ARBA00022597"/>
    </source>
</evidence>
<feature type="transmembrane region" description="Helical" evidence="9">
    <location>
        <begin position="239"/>
        <end position="259"/>
    </location>
</feature>
<feature type="transmembrane region" description="Helical" evidence="9">
    <location>
        <begin position="72"/>
        <end position="93"/>
    </location>
</feature>
<dbReference type="Pfam" id="PF00528">
    <property type="entry name" value="BPD_transp_1"/>
    <property type="match status" value="1"/>
</dbReference>
<gene>
    <name evidence="11" type="ORF">ENP73_06600</name>
</gene>
<feature type="transmembrane region" description="Helical" evidence="9">
    <location>
        <begin position="139"/>
        <end position="159"/>
    </location>
</feature>
<evidence type="ECO:0000256" key="8">
    <source>
        <dbReference type="ARBA" id="ARBA00023136"/>
    </source>
</evidence>
<dbReference type="InterPro" id="IPR000515">
    <property type="entry name" value="MetI-like"/>
</dbReference>
<reference evidence="11" key="1">
    <citation type="journal article" date="2020" name="mSystems">
        <title>Genome- and Community-Level Interaction Insights into Carbon Utilization and Element Cycling Functions of Hydrothermarchaeota in Hydrothermal Sediment.</title>
        <authorList>
            <person name="Zhou Z."/>
            <person name="Liu Y."/>
            <person name="Xu W."/>
            <person name="Pan J."/>
            <person name="Luo Z.H."/>
            <person name="Li M."/>
        </authorList>
    </citation>
    <scope>NUCLEOTIDE SEQUENCE [LARGE SCALE GENOMIC DNA]</scope>
    <source>
        <strain evidence="11">SpSt-246</strain>
    </source>
</reference>
<dbReference type="AlphaFoldDB" id="A0A7C2C1P0"/>
<evidence type="ECO:0000256" key="6">
    <source>
        <dbReference type="ARBA" id="ARBA00022692"/>
    </source>
</evidence>
<dbReference type="InterPro" id="IPR035906">
    <property type="entry name" value="MetI-like_sf"/>
</dbReference>
<dbReference type="PANTHER" id="PTHR32243">
    <property type="entry name" value="MALTOSE TRANSPORT SYSTEM PERMEASE-RELATED"/>
    <property type="match status" value="1"/>
</dbReference>
<protein>
    <submittedName>
        <fullName evidence="11">Carbohydrate ABC transporter permease</fullName>
    </submittedName>
</protein>
<accession>A0A7C2C1P0</accession>
<dbReference type="GO" id="GO:0042956">
    <property type="term" value="P:maltodextrin transmembrane transport"/>
    <property type="evidence" value="ECO:0007669"/>
    <property type="project" value="TreeGrafter"/>
</dbReference>
<dbReference type="GO" id="GO:0005886">
    <property type="term" value="C:plasma membrane"/>
    <property type="evidence" value="ECO:0007669"/>
    <property type="project" value="UniProtKB-SubCell"/>
</dbReference>
<dbReference type="EMBL" id="DSKL01000252">
    <property type="protein sequence ID" value="HEH82639.1"/>
    <property type="molecule type" value="Genomic_DNA"/>
</dbReference>
<keyword evidence="8 9" id="KW-0472">Membrane</keyword>
<sequence length="274" mass="29888">MLRTRFWPLLALGLLALSLPLLVGYLWLLVSAFSPQVHGLKPVGGLTLEHWRFLLEPIGQRPPIGRVLLNTLVYASGVALLVVLASSMAAYALSRLAFRGRGFYLGLVLVLHAFPAVSLLIAIFYVLRLLGLFDTLTGVILVQASLQLPLGVWVMKGFFDAIPWDLERAALVDGASRWTFFLRIALPLVRPGLFALGTFALIAAWGEFILPYTLIVSNRAWTLALYLQSLLGAVDLADYGLVAAVGLFYLLPVLGLFLLGQRFLLAIYGGGIKG</sequence>
<dbReference type="InterPro" id="IPR050901">
    <property type="entry name" value="BP-dep_ABC_trans_perm"/>
</dbReference>
<dbReference type="PROSITE" id="PS50928">
    <property type="entry name" value="ABC_TM1"/>
    <property type="match status" value="1"/>
</dbReference>
<dbReference type="GO" id="GO:0015423">
    <property type="term" value="F:ABC-type maltose transporter activity"/>
    <property type="evidence" value="ECO:0007669"/>
    <property type="project" value="TreeGrafter"/>
</dbReference>
<name>A0A7C2C1P0_9DEIN</name>